<proteinExistence type="predicted"/>
<evidence type="ECO:0000313" key="2">
    <source>
        <dbReference type="EMBL" id="OUR92929.1"/>
    </source>
</evidence>
<evidence type="ECO:0000313" key="3">
    <source>
        <dbReference type="Proteomes" id="UP000196531"/>
    </source>
</evidence>
<feature type="compositionally biased region" description="Polar residues" evidence="1">
    <location>
        <begin position="270"/>
        <end position="281"/>
    </location>
</feature>
<dbReference type="Proteomes" id="UP000196531">
    <property type="component" value="Unassembled WGS sequence"/>
</dbReference>
<gene>
    <name evidence="2" type="ORF">A9Q84_20685</name>
</gene>
<sequence length="689" mass="78306">MKKNVSILLLFTLFTAASFEVLTPLYKRFSVNTEINLTSLKLLTENLSSIDYEEKSKLVVNKDESLFSDLDKSLKASHRMALKRFNYAPKKRNIKQIKRTENLSEFIINNEELISLHALEVPMIKTVAMTTLLNSFTLPAPNIDYIEAAKKNTSVAKMINKKEEVKQDKISLTMSSTEKLNPVEEAMINELVNNVQVEEVLKEDKKTKKSEDSDELLFFDYSKDDQKIVTETVKEMKKDIIKNVVAMAPKKKTQDKILSIEDAMRLLPPTKSSGGSVSTHLPSHAEKSPPSKDLKNEYSGVKSIMSSVKKYDYPKNAKLTIKTSLGVIGKGLLNNTTPFQFVSDVSFGDPQTSGSIGAIEIEEMINERVSTIRGTILSSDTFPTIVELPLEYGDYLINIPLLERDDVFKRFEGIPGALLLIEMDESTDSIDIDHKYHERIHLSEKFRVVDEGDDYRFILYVGVEPGNTLIQYLTLNDEVGERIVHLVEDHVFYESNTYIESTRDKIELYETKLLGKNDLELNIEENDIKYFNSDITSRSIGLNLYEMDAPILPLGMRKYLELSHLGQTIFAGYLDNKSIHLPSREYLNYVKDTFEISSLENQCLIQINFAKPIVEMKLASESHNGPIAFETLYLDKDGMFNTEATDFATKVFMIGDTSGTINLEIEYSDKSKDYFQTFCSPDTIVVEQL</sequence>
<evidence type="ECO:0000256" key="1">
    <source>
        <dbReference type="SAM" id="MobiDB-lite"/>
    </source>
</evidence>
<organism evidence="2 3">
    <name type="scientific">Halobacteriovorax marinus</name>
    <dbReference type="NCBI Taxonomy" id="97084"/>
    <lineage>
        <taxon>Bacteria</taxon>
        <taxon>Pseudomonadati</taxon>
        <taxon>Bdellovibrionota</taxon>
        <taxon>Bacteriovoracia</taxon>
        <taxon>Bacteriovoracales</taxon>
        <taxon>Halobacteriovoraceae</taxon>
        <taxon>Halobacteriovorax</taxon>
    </lineage>
</organism>
<dbReference type="EMBL" id="MAAO01000016">
    <property type="protein sequence ID" value="OUR92929.1"/>
    <property type="molecule type" value="Genomic_DNA"/>
</dbReference>
<protein>
    <submittedName>
        <fullName evidence="2">Uncharacterized protein</fullName>
    </submittedName>
</protein>
<feature type="compositionally biased region" description="Basic and acidic residues" evidence="1">
    <location>
        <begin position="283"/>
        <end position="296"/>
    </location>
</feature>
<reference evidence="3" key="1">
    <citation type="journal article" date="2017" name="Proc. Natl. Acad. Sci. U.S.A.">
        <title>Simulation of Deepwater Horizon oil plume reveals substrate specialization within a complex community of hydrocarbon-degraders.</title>
        <authorList>
            <person name="Hu P."/>
            <person name="Dubinsky E.A."/>
            <person name="Probst A.J."/>
            <person name="Wang J."/>
            <person name="Sieber C.M.K."/>
            <person name="Tom L.M."/>
            <person name="Gardinali P."/>
            <person name="Banfield J.F."/>
            <person name="Atlas R.M."/>
            <person name="Andersen G.L."/>
        </authorList>
    </citation>
    <scope>NUCLEOTIDE SEQUENCE [LARGE SCALE GENOMIC DNA]</scope>
</reference>
<name>A0A1Y5F1B6_9BACT</name>
<comment type="caution">
    <text evidence="2">The sequence shown here is derived from an EMBL/GenBank/DDBJ whole genome shotgun (WGS) entry which is preliminary data.</text>
</comment>
<feature type="region of interest" description="Disordered" evidence="1">
    <location>
        <begin position="268"/>
        <end position="296"/>
    </location>
</feature>
<accession>A0A1Y5F1B6</accession>
<dbReference type="AlphaFoldDB" id="A0A1Y5F1B6"/>